<dbReference type="AlphaFoldDB" id="A0A7Y9LVR9"/>
<feature type="region of interest" description="Disordered" evidence="16">
    <location>
        <begin position="21"/>
        <end position="42"/>
    </location>
</feature>
<sequence length="362" mass="40392">MSIFISSTELADGRELIFFDESEQRRTQRDSRPLPARSAEDTGQIRFDALTGDWVAIAQHRSTRTYLPPADQCPLCPSTPENPSEIPAENYDVVVFENRFPSLGPALGQAPQHASWGTRSVGFGRCEVVAFTSEHEGSFGSLSPSRARTVLSALAHRTRFLNTLPGIAQVFAFENRGKDIGVTLHHPHGQIYAYPYLPPRAEVMARAALKHQHEYGSILLEHILRSERDSGERMVLEGEHFSAYVPFAAHWPLEVHLTPHRQVADLAELNEAELDELAPFSVELMHRMDRIYDSPTPYIAAWQQAPTDPLLRAASRLHLQITSPRRAADKLKYLAGSEAAMGAFINDSTPEQIAKQLREAGK</sequence>
<feature type="binding site" evidence="14">
    <location>
        <position position="186"/>
    </location>
    <ligand>
        <name>Zn(2+)</name>
        <dbReference type="ChEBI" id="CHEBI:29105"/>
    </ligand>
</feature>
<feature type="domain" description="Galactose-1-phosphate uridyl transferase N-terminal" evidence="17">
    <location>
        <begin position="43"/>
        <end position="198"/>
    </location>
</feature>
<feature type="binding site" evidence="14">
    <location>
        <position position="135"/>
    </location>
    <ligand>
        <name>Zn(2+)</name>
        <dbReference type="ChEBI" id="CHEBI:29105"/>
    </ligand>
</feature>
<evidence type="ECO:0000256" key="8">
    <source>
        <dbReference type="ARBA" id="ARBA00022723"/>
    </source>
</evidence>
<dbReference type="Proteomes" id="UP000521748">
    <property type="component" value="Unassembled WGS sequence"/>
</dbReference>
<dbReference type="Pfam" id="PF01087">
    <property type="entry name" value="GalP_UDP_transf"/>
    <property type="match status" value="1"/>
</dbReference>
<keyword evidence="10 15" id="KW-0299">Galactose metabolism</keyword>
<evidence type="ECO:0000256" key="10">
    <source>
        <dbReference type="ARBA" id="ARBA00023144"/>
    </source>
</evidence>
<dbReference type="SUPFAM" id="SSF54197">
    <property type="entry name" value="HIT-like"/>
    <property type="match status" value="2"/>
</dbReference>
<comment type="similarity">
    <text evidence="3 15">Belongs to the galactose-1-phosphate uridylyltransferase type 1 family.</text>
</comment>
<dbReference type="PANTHER" id="PTHR11943">
    <property type="entry name" value="GALACTOSE-1-PHOSPHATE URIDYLYLTRANSFERASE"/>
    <property type="match status" value="1"/>
</dbReference>
<dbReference type="InterPro" id="IPR019779">
    <property type="entry name" value="GalP_UDPtransf1_His-AS"/>
</dbReference>
<reference evidence="19 20" key="1">
    <citation type="submission" date="2020-07" db="EMBL/GenBank/DDBJ databases">
        <title>Sequencing the genomes of 1000 actinobacteria strains.</title>
        <authorList>
            <person name="Klenk H.-P."/>
        </authorList>
    </citation>
    <scope>NUCLEOTIDE SEQUENCE [LARGE SCALE GENOMIC DNA]</scope>
    <source>
        <strain evidence="19 20">DSM 102047</strain>
    </source>
</reference>
<evidence type="ECO:0000256" key="7">
    <source>
        <dbReference type="ARBA" id="ARBA00022695"/>
    </source>
</evidence>
<dbReference type="Gene3D" id="3.30.428.10">
    <property type="entry name" value="HIT-like"/>
    <property type="match status" value="2"/>
</dbReference>
<evidence type="ECO:0000256" key="5">
    <source>
        <dbReference type="ARBA" id="ARBA00016340"/>
    </source>
</evidence>
<comment type="pathway">
    <text evidence="2 15">Carbohydrate metabolism; galactose metabolism.</text>
</comment>
<evidence type="ECO:0000256" key="14">
    <source>
        <dbReference type="PIRSR" id="PIRSR000808-3"/>
    </source>
</evidence>
<protein>
    <recommendedName>
        <fullName evidence="5 12">Galactose-1-phosphate uridylyltransferase</fullName>
        <ecNumber evidence="4 12">2.7.7.12</ecNumber>
    </recommendedName>
</protein>
<keyword evidence="8 14" id="KW-0479">Metal-binding</keyword>
<dbReference type="GO" id="GO:0005737">
    <property type="term" value="C:cytoplasm"/>
    <property type="evidence" value="ECO:0007669"/>
    <property type="project" value="TreeGrafter"/>
</dbReference>
<dbReference type="InterPro" id="IPR001937">
    <property type="entry name" value="GalP_UDPtransf1"/>
</dbReference>
<comment type="cofactor">
    <cofactor evidence="14">
        <name>Zn(2+)</name>
        <dbReference type="ChEBI" id="CHEBI:29105"/>
    </cofactor>
    <text evidence="14">Binds 1 zinc ion per subunit.</text>
</comment>
<evidence type="ECO:0000256" key="15">
    <source>
        <dbReference type="RuleBase" id="RU000506"/>
    </source>
</evidence>
<dbReference type="InterPro" id="IPR036265">
    <property type="entry name" value="HIT-like_sf"/>
</dbReference>
<dbReference type="PROSITE" id="PS00117">
    <property type="entry name" value="GAL_P_UDP_TRANSF_I"/>
    <property type="match status" value="1"/>
</dbReference>
<evidence type="ECO:0000259" key="17">
    <source>
        <dbReference type="Pfam" id="PF01087"/>
    </source>
</evidence>
<evidence type="ECO:0000256" key="9">
    <source>
        <dbReference type="ARBA" id="ARBA00022833"/>
    </source>
</evidence>
<evidence type="ECO:0000256" key="3">
    <source>
        <dbReference type="ARBA" id="ARBA00010951"/>
    </source>
</evidence>
<feature type="compositionally biased region" description="Basic and acidic residues" evidence="16">
    <location>
        <begin position="21"/>
        <end position="32"/>
    </location>
</feature>
<dbReference type="PIRSF" id="PIRSF000808">
    <property type="entry name" value="GalT"/>
    <property type="match status" value="1"/>
</dbReference>
<dbReference type="EMBL" id="JACBYQ010000002">
    <property type="protein sequence ID" value="NYE96518.1"/>
    <property type="molecule type" value="Genomic_DNA"/>
</dbReference>
<feature type="binding site" evidence="14">
    <location>
        <position position="73"/>
    </location>
    <ligand>
        <name>Zn(2+)</name>
        <dbReference type="ChEBI" id="CHEBI:29105"/>
    </ligand>
</feature>
<name>A0A7Y9LVR9_9MICC</name>
<evidence type="ECO:0000313" key="20">
    <source>
        <dbReference type="Proteomes" id="UP000521748"/>
    </source>
</evidence>
<evidence type="ECO:0000313" key="19">
    <source>
        <dbReference type="EMBL" id="NYE96518.1"/>
    </source>
</evidence>
<proteinExistence type="inferred from homology"/>
<gene>
    <name evidence="19" type="ORF">FHU41_002768</name>
</gene>
<keyword evidence="9 14" id="KW-0862">Zinc</keyword>
<keyword evidence="11 15" id="KW-0119">Carbohydrate metabolism</keyword>
<keyword evidence="20" id="KW-1185">Reference proteome</keyword>
<dbReference type="PANTHER" id="PTHR11943:SF1">
    <property type="entry name" value="GALACTOSE-1-PHOSPHATE URIDYLYLTRANSFERASE"/>
    <property type="match status" value="1"/>
</dbReference>
<comment type="catalytic activity">
    <reaction evidence="1 15">
        <text>alpha-D-galactose 1-phosphate + UDP-alpha-D-glucose = alpha-D-glucose 1-phosphate + UDP-alpha-D-galactose</text>
        <dbReference type="Rhea" id="RHEA:13989"/>
        <dbReference type="ChEBI" id="CHEBI:58336"/>
        <dbReference type="ChEBI" id="CHEBI:58601"/>
        <dbReference type="ChEBI" id="CHEBI:58885"/>
        <dbReference type="ChEBI" id="CHEBI:66914"/>
        <dbReference type="EC" id="2.7.7.12"/>
    </reaction>
</comment>
<dbReference type="GO" id="GO:0008270">
    <property type="term" value="F:zinc ion binding"/>
    <property type="evidence" value="ECO:0007669"/>
    <property type="project" value="InterPro"/>
</dbReference>
<evidence type="ECO:0000256" key="1">
    <source>
        <dbReference type="ARBA" id="ARBA00001107"/>
    </source>
</evidence>
<evidence type="ECO:0000256" key="4">
    <source>
        <dbReference type="ARBA" id="ARBA00012384"/>
    </source>
</evidence>
<evidence type="ECO:0000259" key="18">
    <source>
        <dbReference type="Pfam" id="PF02744"/>
    </source>
</evidence>
<keyword evidence="7 15" id="KW-0548">Nucleotidyltransferase</keyword>
<evidence type="ECO:0000256" key="6">
    <source>
        <dbReference type="ARBA" id="ARBA00022679"/>
    </source>
</evidence>
<dbReference type="GO" id="GO:0008108">
    <property type="term" value="F:UDP-glucose:hexose-1-phosphate uridylyltransferase activity"/>
    <property type="evidence" value="ECO:0007669"/>
    <property type="project" value="UniProtKB-UniRule"/>
</dbReference>
<evidence type="ECO:0000256" key="11">
    <source>
        <dbReference type="ARBA" id="ARBA00023277"/>
    </source>
</evidence>
<dbReference type="Pfam" id="PF02744">
    <property type="entry name" value="GalP_UDP_tr_C"/>
    <property type="match status" value="1"/>
</dbReference>
<feature type="binding site" evidence="14">
    <location>
        <position position="76"/>
    </location>
    <ligand>
        <name>Zn(2+)</name>
        <dbReference type="ChEBI" id="CHEBI:29105"/>
    </ligand>
</feature>
<evidence type="ECO:0000256" key="16">
    <source>
        <dbReference type="SAM" id="MobiDB-lite"/>
    </source>
</evidence>
<feature type="domain" description="Galactose-1-phosphate uridyl transferase C-terminal" evidence="18">
    <location>
        <begin position="211"/>
        <end position="359"/>
    </location>
</feature>
<dbReference type="RefSeq" id="WP_179390166.1">
    <property type="nucleotide sequence ID" value="NZ_JACBYQ010000002.1"/>
</dbReference>
<dbReference type="UniPathway" id="UPA00214"/>
<keyword evidence="6 15" id="KW-0808">Transferase</keyword>
<evidence type="ECO:0000256" key="12">
    <source>
        <dbReference type="NCBIfam" id="TIGR00209"/>
    </source>
</evidence>
<evidence type="ECO:0000256" key="13">
    <source>
        <dbReference type="PIRSR" id="PIRSR000808-1"/>
    </source>
</evidence>
<dbReference type="GO" id="GO:0033499">
    <property type="term" value="P:galactose catabolic process via UDP-galactose, Leloir pathway"/>
    <property type="evidence" value="ECO:0007669"/>
    <property type="project" value="TreeGrafter"/>
</dbReference>
<accession>A0A7Y9LVR9</accession>
<evidence type="ECO:0000256" key="2">
    <source>
        <dbReference type="ARBA" id="ARBA00004947"/>
    </source>
</evidence>
<dbReference type="InterPro" id="IPR005849">
    <property type="entry name" value="GalP_Utransf_N"/>
</dbReference>
<organism evidence="19 20">
    <name type="scientific">Psychromicrobium silvestre</name>
    <dbReference type="NCBI Taxonomy" id="1645614"/>
    <lineage>
        <taxon>Bacteria</taxon>
        <taxon>Bacillati</taxon>
        <taxon>Actinomycetota</taxon>
        <taxon>Actinomycetes</taxon>
        <taxon>Micrococcales</taxon>
        <taxon>Micrococcaceae</taxon>
        <taxon>Psychromicrobium</taxon>
    </lineage>
</organism>
<dbReference type="InterPro" id="IPR005850">
    <property type="entry name" value="GalP_Utransf_C"/>
</dbReference>
<feature type="active site" description="Tele-UMP-histidine intermediate" evidence="13">
    <location>
        <position position="188"/>
    </location>
</feature>
<comment type="caution">
    <text evidence="19">The sequence shown here is derived from an EMBL/GenBank/DDBJ whole genome shotgun (WGS) entry which is preliminary data.</text>
</comment>
<dbReference type="EC" id="2.7.7.12" evidence="4 12"/>
<dbReference type="NCBIfam" id="TIGR00209">
    <property type="entry name" value="galT_1"/>
    <property type="match status" value="1"/>
</dbReference>